<dbReference type="InterPro" id="IPR036034">
    <property type="entry name" value="PDZ_sf"/>
</dbReference>
<organism evidence="4 5">
    <name type="scientific">Sporichthya brevicatena</name>
    <dbReference type="NCBI Taxonomy" id="171442"/>
    <lineage>
        <taxon>Bacteria</taxon>
        <taxon>Bacillati</taxon>
        <taxon>Actinomycetota</taxon>
        <taxon>Actinomycetes</taxon>
        <taxon>Sporichthyales</taxon>
        <taxon>Sporichthyaceae</taxon>
        <taxon>Sporichthya</taxon>
    </lineage>
</organism>
<keyword evidence="5" id="KW-1185">Reference proteome</keyword>
<dbReference type="Pfam" id="PF05362">
    <property type="entry name" value="Lon_C"/>
    <property type="match status" value="1"/>
</dbReference>
<feature type="active site" evidence="1">
    <location>
        <position position="250"/>
    </location>
</feature>
<dbReference type="Gene3D" id="3.30.230.10">
    <property type="match status" value="1"/>
</dbReference>
<dbReference type="Proteomes" id="UP001500957">
    <property type="component" value="Unassembled WGS sequence"/>
</dbReference>
<dbReference type="RefSeq" id="WP_344606925.1">
    <property type="nucleotide sequence ID" value="NZ_BAAAHE010000030.1"/>
</dbReference>
<keyword evidence="2" id="KW-1133">Transmembrane helix</keyword>
<keyword evidence="1" id="KW-0645">Protease</keyword>
<protein>
    <recommendedName>
        <fullName evidence="1">endopeptidase La</fullName>
        <ecNumber evidence="1">3.4.21.53</ecNumber>
    </recommendedName>
</protein>
<keyword evidence="2" id="KW-0812">Transmembrane</keyword>
<evidence type="ECO:0000313" key="4">
    <source>
        <dbReference type="EMBL" id="GAA0627726.1"/>
    </source>
</evidence>
<keyword evidence="1" id="KW-0378">Hydrolase</keyword>
<proteinExistence type="inferred from homology"/>
<gene>
    <name evidence="4" type="ORF">GCM10009547_34120</name>
</gene>
<dbReference type="Pfam" id="PF13180">
    <property type="entry name" value="PDZ_2"/>
    <property type="match status" value="1"/>
</dbReference>
<evidence type="ECO:0000313" key="5">
    <source>
        <dbReference type="Proteomes" id="UP001500957"/>
    </source>
</evidence>
<dbReference type="EMBL" id="BAAAHE010000030">
    <property type="protein sequence ID" value="GAA0627726.1"/>
    <property type="molecule type" value="Genomic_DNA"/>
</dbReference>
<comment type="catalytic activity">
    <reaction evidence="1">
        <text>Hydrolysis of proteins in presence of ATP.</text>
        <dbReference type="EC" id="3.4.21.53"/>
    </reaction>
</comment>
<name>A0ABN1H348_9ACTN</name>
<dbReference type="InterPro" id="IPR008269">
    <property type="entry name" value="Lon_proteolytic"/>
</dbReference>
<accession>A0ABN1H348</accession>
<feature type="active site" evidence="1">
    <location>
        <position position="295"/>
    </location>
</feature>
<comment type="caution">
    <text evidence="4">The sequence shown here is derived from an EMBL/GenBank/DDBJ whole genome shotgun (WGS) entry which is preliminary data.</text>
</comment>
<dbReference type="Gene3D" id="2.30.42.10">
    <property type="match status" value="1"/>
</dbReference>
<comment type="similarity">
    <text evidence="1">Belongs to the peptidase S16 family.</text>
</comment>
<dbReference type="SUPFAM" id="SSF54211">
    <property type="entry name" value="Ribosomal protein S5 domain 2-like"/>
    <property type="match status" value="1"/>
</dbReference>
<dbReference type="PROSITE" id="PS51786">
    <property type="entry name" value="LON_PROTEOLYTIC"/>
    <property type="match status" value="1"/>
</dbReference>
<dbReference type="PANTHER" id="PTHR10046">
    <property type="entry name" value="ATP DEPENDENT LON PROTEASE FAMILY MEMBER"/>
    <property type="match status" value="1"/>
</dbReference>
<dbReference type="PROSITE" id="PS51257">
    <property type="entry name" value="PROKAR_LIPOPROTEIN"/>
    <property type="match status" value="1"/>
</dbReference>
<evidence type="ECO:0000256" key="2">
    <source>
        <dbReference type="SAM" id="Phobius"/>
    </source>
</evidence>
<feature type="domain" description="Lon proteolytic" evidence="3">
    <location>
        <begin position="245"/>
        <end position="343"/>
    </location>
</feature>
<reference evidence="4 5" key="1">
    <citation type="journal article" date="2019" name="Int. J. Syst. Evol. Microbiol.">
        <title>The Global Catalogue of Microorganisms (GCM) 10K type strain sequencing project: providing services to taxonomists for standard genome sequencing and annotation.</title>
        <authorList>
            <consortium name="The Broad Institute Genomics Platform"/>
            <consortium name="The Broad Institute Genome Sequencing Center for Infectious Disease"/>
            <person name="Wu L."/>
            <person name="Ma J."/>
        </authorList>
    </citation>
    <scope>NUCLEOTIDE SEQUENCE [LARGE SCALE GENOMIC DNA]</scope>
    <source>
        <strain evidence="4 5">JCM 10671</strain>
    </source>
</reference>
<dbReference type="InterPro" id="IPR001478">
    <property type="entry name" value="PDZ"/>
</dbReference>
<dbReference type="EC" id="3.4.21.53" evidence="1"/>
<dbReference type="InterPro" id="IPR014721">
    <property type="entry name" value="Ribsml_uS5_D2-typ_fold_subgr"/>
</dbReference>
<dbReference type="SUPFAM" id="SSF50156">
    <property type="entry name" value="PDZ domain-like"/>
    <property type="match status" value="1"/>
</dbReference>
<feature type="transmembrane region" description="Helical" evidence="2">
    <location>
        <begin position="12"/>
        <end position="32"/>
    </location>
</feature>
<dbReference type="InterPro" id="IPR027065">
    <property type="entry name" value="Lon_Prtase"/>
</dbReference>
<keyword evidence="1" id="KW-0720">Serine protease</keyword>
<keyword evidence="2" id="KW-0472">Membrane</keyword>
<dbReference type="SMART" id="SM00228">
    <property type="entry name" value="PDZ"/>
    <property type="match status" value="1"/>
</dbReference>
<evidence type="ECO:0000259" key="3">
    <source>
        <dbReference type="PROSITE" id="PS51786"/>
    </source>
</evidence>
<evidence type="ECO:0000256" key="1">
    <source>
        <dbReference type="PROSITE-ProRule" id="PRU01122"/>
    </source>
</evidence>
<sequence length="353" mass="37128">MLNRLGARQARTVTLSVTGVLLAVMVACLLLLPVPYARLSPGPATDTLGEANGKPLIVISGRQTFPTTGKLDLTTVAISNPSHRMSLFEAMQGWLQSGVAVVPRNTVYPDNLSAEDIEARNVQEMALSQTHATAAALKQLKIPLVANTVVAALTEGTPAWGKLQVADRILRIDGVKVTGPAQVVELVRKHKPGEQVAFVLERDGKRVNQTLTTAPNPDDPSIPFVGITPDVDYEFPFQVTISLDDVGGPSAGLMFALGIIERLTPEDITGGRHIAGTGSISDDGVVGKIGGIQMKILGARKAGATVFMVPAGNCREAAANRPDGIQLVRVDTLDTAVKALNAIRTGQGTVPTC</sequence>
<dbReference type="InterPro" id="IPR020568">
    <property type="entry name" value="Ribosomal_Su5_D2-typ_SF"/>
</dbReference>